<dbReference type="OrthoDB" id="416987at2759"/>
<gene>
    <name evidence="2" type="primary">LOC112468145</name>
</gene>
<sequence>MEVLNQKMFELMAVEDSSEQEMDQEVQHADEYRKKYQHAKVEVARIEEESQRRNTMPQMQVRDYRHSNLPFHENIRTFKLPKIELKKFNGDVREWLQFWSQFKNIHEDITVTKVDKFQYLLQAMVPDTRASELVNSYPPTADNYDKVIASLKSRFGKNELLVEVYVRELLKLVLNNAITPKGKVSLTSVYDKLETHIRSLESLGVTTDTCAAMLYPLVESSLPEDLLRAWQRHTQIAPRELGDSASAVPVVITPKDRLTNLMAFLQAEVENEERIAMAVSGFGLKQEQSALKKKQKADSNNEIVTASALLATKESKVLECIFCNEKHDSSQCERARKMSLEERQDIVKQKNACFNCLKTGHGRRFCRYNIKCAWCSKRHVLLMCRGITAEGSTKKNPTEEPTKKQEESSLANLSLSTEIFLQTLRVKMRNQEKERVVRAVLDTGSHRSYVLDRTAKELDCEEIGQYNIVHLLFGGVKTKPQQHKGYRIRLSSLDGSYACNFEALGQETICQDILGIRRGPWVQELSHQGIRLTDVGQVNEPISILIGADIAGKLLTGKLQEIECGATAIETRLGWTVMGKNVQEKTSRVDPALLTVSMFTRDAKVSDLWRLDVLGITDPVQAKTKEAQLEQVKDYFRQTVTVNNSGRYEVFLP</sequence>
<dbReference type="GeneID" id="112468145"/>
<name>A0A6J1RDT8_9HYME</name>
<proteinExistence type="predicted"/>
<keyword evidence="1" id="KW-1185">Reference proteome</keyword>
<dbReference type="InterPro" id="IPR005312">
    <property type="entry name" value="DUF1759"/>
</dbReference>
<evidence type="ECO:0000313" key="1">
    <source>
        <dbReference type="Proteomes" id="UP000504618"/>
    </source>
</evidence>
<dbReference type="PANTHER" id="PTHR47331">
    <property type="entry name" value="PHD-TYPE DOMAIN-CONTAINING PROTEIN"/>
    <property type="match status" value="1"/>
</dbReference>
<evidence type="ECO:0000313" key="2">
    <source>
        <dbReference type="RefSeq" id="XP_024892962.1"/>
    </source>
</evidence>
<dbReference type="Proteomes" id="UP000504618">
    <property type="component" value="Unplaced"/>
</dbReference>
<dbReference type="PANTHER" id="PTHR47331:SF4">
    <property type="entry name" value="PEPTIDASE S1 DOMAIN-CONTAINING PROTEIN"/>
    <property type="match status" value="1"/>
</dbReference>
<accession>A0A6J1RDT8</accession>
<reference evidence="2" key="1">
    <citation type="submission" date="2025-08" db="UniProtKB">
        <authorList>
            <consortium name="RefSeq"/>
        </authorList>
    </citation>
    <scope>IDENTIFICATION</scope>
    <source>
        <tissue evidence="2">Whole body</tissue>
    </source>
</reference>
<dbReference type="AlphaFoldDB" id="A0A6J1RDT8"/>
<dbReference type="Pfam" id="PF03564">
    <property type="entry name" value="DUF1759"/>
    <property type="match status" value="1"/>
</dbReference>
<organism evidence="1 2">
    <name type="scientific">Temnothorax curvispinosus</name>
    <dbReference type="NCBI Taxonomy" id="300111"/>
    <lineage>
        <taxon>Eukaryota</taxon>
        <taxon>Metazoa</taxon>
        <taxon>Ecdysozoa</taxon>
        <taxon>Arthropoda</taxon>
        <taxon>Hexapoda</taxon>
        <taxon>Insecta</taxon>
        <taxon>Pterygota</taxon>
        <taxon>Neoptera</taxon>
        <taxon>Endopterygota</taxon>
        <taxon>Hymenoptera</taxon>
        <taxon>Apocrita</taxon>
        <taxon>Aculeata</taxon>
        <taxon>Formicoidea</taxon>
        <taxon>Formicidae</taxon>
        <taxon>Myrmicinae</taxon>
        <taxon>Temnothorax</taxon>
    </lineage>
</organism>
<dbReference type="RefSeq" id="XP_024892962.1">
    <property type="nucleotide sequence ID" value="XM_025037194.1"/>
</dbReference>
<protein>
    <submittedName>
        <fullName evidence="2">Uncharacterized protein LOC112468145</fullName>
    </submittedName>
</protein>